<dbReference type="GO" id="GO:0005829">
    <property type="term" value="C:cytosol"/>
    <property type="evidence" value="ECO:0007669"/>
    <property type="project" value="TreeGrafter"/>
</dbReference>
<sequence length="398" mass="41726">MIGAARCFGAAAAQQPWLGHATAACTAAFAARSTAAAPQHFRRHPVGYSGVQDPLGSLTLSSLGVGTYLGGADEATDARVAAAVVASVQEGGFNVIDTAANYRWGAAEVSVGRALSELRAQGLQRSELFVSTKAGYPPEGLLERALARGDISEFDVAGGSHCMHPAFLQLSLNRSLAAMGLGTADLLYLHNPAESQLGQVGRQEFMQRLRSAFEWAERVRAEGQIKAYGIASWSCFRVPPSDRSHLGLQSVVALAEDVGGTDHGFRYIQLPTSAGMPEAWLQPWQELRDGSDSVRLTTAMEAAAELGLGVFASGPLLQAQLLKDSQLAAALAAVPALQRVQGTAPRLLQFARSTPGLLTALVGHKAPEHVQQNCVLSREPPLSGAEFRAAAAALGIAA</sequence>
<dbReference type="GO" id="GO:0016491">
    <property type="term" value="F:oxidoreductase activity"/>
    <property type="evidence" value="ECO:0007669"/>
    <property type="project" value="InterPro"/>
</dbReference>
<keyword evidence="3" id="KW-1185">Reference proteome</keyword>
<evidence type="ECO:0000259" key="1">
    <source>
        <dbReference type="Pfam" id="PF00248"/>
    </source>
</evidence>
<dbReference type="InterPro" id="IPR020471">
    <property type="entry name" value="AKR"/>
</dbReference>
<dbReference type="STRING" id="3076.A0A2P6TQ13"/>
<protein>
    <submittedName>
        <fullName evidence="2">Aldo keto reductase</fullName>
    </submittedName>
</protein>
<dbReference type="PROSITE" id="PS51257">
    <property type="entry name" value="PROKAR_LIPOPROTEIN"/>
    <property type="match status" value="1"/>
</dbReference>
<feature type="domain" description="NADP-dependent oxidoreductase" evidence="1">
    <location>
        <begin position="63"/>
        <end position="234"/>
    </location>
</feature>
<dbReference type="AlphaFoldDB" id="A0A2P6TQ13"/>
<accession>A0A2P6TQ13</accession>
<dbReference type="Pfam" id="PF00248">
    <property type="entry name" value="Aldo_ket_red"/>
    <property type="match status" value="1"/>
</dbReference>
<dbReference type="Proteomes" id="UP000239899">
    <property type="component" value="Unassembled WGS sequence"/>
</dbReference>
<dbReference type="EMBL" id="LHPG02000009">
    <property type="protein sequence ID" value="PRW56126.1"/>
    <property type="molecule type" value="Genomic_DNA"/>
</dbReference>
<dbReference type="PANTHER" id="PTHR42686:SF1">
    <property type="entry name" value="GH17980P-RELATED"/>
    <property type="match status" value="1"/>
</dbReference>
<evidence type="ECO:0000313" key="3">
    <source>
        <dbReference type="Proteomes" id="UP000239899"/>
    </source>
</evidence>
<name>A0A2P6TQ13_CHLSO</name>
<proteinExistence type="predicted"/>
<organism evidence="2 3">
    <name type="scientific">Chlorella sorokiniana</name>
    <name type="common">Freshwater green alga</name>
    <dbReference type="NCBI Taxonomy" id="3076"/>
    <lineage>
        <taxon>Eukaryota</taxon>
        <taxon>Viridiplantae</taxon>
        <taxon>Chlorophyta</taxon>
        <taxon>core chlorophytes</taxon>
        <taxon>Trebouxiophyceae</taxon>
        <taxon>Chlorellales</taxon>
        <taxon>Chlorellaceae</taxon>
        <taxon>Chlorella clade</taxon>
        <taxon>Chlorella</taxon>
    </lineage>
</organism>
<dbReference type="InterPro" id="IPR036812">
    <property type="entry name" value="NAD(P)_OxRdtase_dom_sf"/>
</dbReference>
<dbReference type="PANTHER" id="PTHR42686">
    <property type="entry name" value="GH17980P-RELATED"/>
    <property type="match status" value="1"/>
</dbReference>
<dbReference type="Gene3D" id="3.20.20.100">
    <property type="entry name" value="NADP-dependent oxidoreductase domain"/>
    <property type="match status" value="1"/>
</dbReference>
<reference evidence="2 3" key="1">
    <citation type="journal article" date="2018" name="Plant J.">
        <title>Genome sequences of Chlorella sorokiniana UTEX 1602 and Micractinium conductrix SAG 241.80: implications to maltose excretion by a green alga.</title>
        <authorList>
            <person name="Arriola M.B."/>
            <person name="Velmurugan N."/>
            <person name="Zhang Y."/>
            <person name="Plunkett M.H."/>
            <person name="Hondzo H."/>
            <person name="Barney B.M."/>
        </authorList>
    </citation>
    <scope>NUCLEOTIDE SEQUENCE [LARGE SCALE GENOMIC DNA]</scope>
    <source>
        <strain evidence="3">UTEX 1602</strain>
    </source>
</reference>
<dbReference type="OrthoDB" id="48988at2759"/>
<dbReference type="SUPFAM" id="SSF51430">
    <property type="entry name" value="NAD(P)-linked oxidoreductase"/>
    <property type="match status" value="1"/>
</dbReference>
<comment type="caution">
    <text evidence="2">The sequence shown here is derived from an EMBL/GenBank/DDBJ whole genome shotgun (WGS) entry which is preliminary data.</text>
</comment>
<dbReference type="InterPro" id="IPR023210">
    <property type="entry name" value="NADP_OxRdtase_dom"/>
</dbReference>
<evidence type="ECO:0000313" key="2">
    <source>
        <dbReference type="EMBL" id="PRW56126.1"/>
    </source>
</evidence>
<dbReference type="CDD" id="cd19099">
    <property type="entry name" value="AKR_unchar"/>
    <property type="match status" value="1"/>
</dbReference>
<gene>
    <name evidence="2" type="ORF">C2E21_5182</name>
</gene>